<proteinExistence type="predicted"/>
<dbReference type="EMBL" id="FOAZ01000008">
    <property type="protein sequence ID" value="SEL39438.1"/>
    <property type="molecule type" value="Genomic_DNA"/>
</dbReference>
<gene>
    <name evidence="8" type="ORF">SAMN05414137_108137</name>
</gene>
<evidence type="ECO:0000313" key="9">
    <source>
        <dbReference type="Proteomes" id="UP000183015"/>
    </source>
</evidence>
<evidence type="ECO:0000259" key="7">
    <source>
        <dbReference type="Pfam" id="PF00482"/>
    </source>
</evidence>
<keyword evidence="5 6" id="KW-0472">Membrane</keyword>
<dbReference type="Proteomes" id="UP000183015">
    <property type="component" value="Unassembled WGS sequence"/>
</dbReference>
<name>A0A1H7PVE0_STRJI</name>
<evidence type="ECO:0000256" key="3">
    <source>
        <dbReference type="ARBA" id="ARBA00022692"/>
    </source>
</evidence>
<comment type="subcellular location">
    <subcellularLocation>
        <location evidence="1">Cell membrane</location>
        <topology evidence="1">Multi-pass membrane protein</topology>
    </subcellularLocation>
</comment>
<keyword evidence="2" id="KW-1003">Cell membrane</keyword>
<evidence type="ECO:0000256" key="4">
    <source>
        <dbReference type="ARBA" id="ARBA00022989"/>
    </source>
</evidence>
<evidence type="ECO:0000256" key="1">
    <source>
        <dbReference type="ARBA" id="ARBA00004651"/>
    </source>
</evidence>
<evidence type="ECO:0000256" key="2">
    <source>
        <dbReference type="ARBA" id="ARBA00022475"/>
    </source>
</evidence>
<dbReference type="RefSeq" id="WP_052438715.1">
    <property type="nucleotide sequence ID" value="NZ_BBPN01000013.1"/>
</dbReference>
<evidence type="ECO:0000313" key="8">
    <source>
        <dbReference type="EMBL" id="SEL39438.1"/>
    </source>
</evidence>
<evidence type="ECO:0000256" key="5">
    <source>
        <dbReference type="ARBA" id="ARBA00023136"/>
    </source>
</evidence>
<accession>A0A1H7PVE0</accession>
<dbReference type="STRING" id="235985.SAMN05414137_108137"/>
<feature type="transmembrane region" description="Helical" evidence="6">
    <location>
        <begin position="255"/>
        <end position="274"/>
    </location>
</feature>
<feature type="transmembrane region" description="Helical" evidence="6">
    <location>
        <begin position="109"/>
        <end position="125"/>
    </location>
</feature>
<dbReference type="AlphaFoldDB" id="A0A1H7PVE0"/>
<dbReference type="Pfam" id="PF00482">
    <property type="entry name" value="T2SSF"/>
    <property type="match status" value="1"/>
</dbReference>
<sequence>MTAMAAMGTGPVGGGGGTSGPGQAELGLVWPSVHALATAAVMALLGLGAWWLTRRDRMTRRLVRLCPGVGEQRSGAWRRHVHRMRALLPVELLLLPLGAVSAWLAASPVPALVAAAAVWPTIRLRRRRRALRAREDRQAAVVELCAALAGELRTGATPYQAVEMAVEGLPHGDAIDSTALLAAVRLGGSVDGALTLLAETPGAEGARGAAACWRVTSASGAGLAEGLDRVAEGLRSERALRDSVRAELAGPRSTAVLLALLPVFGLALGAALGADPLQVLLHTTSGLVCLLVGGLLEYAGLVWTARIARAAERTA</sequence>
<dbReference type="PANTHER" id="PTHR35007">
    <property type="entry name" value="INTEGRAL MEMBRANE PROTEIN-RELATED"/>
    <property type="match status" value="1"/>
</dbReference>
<keyword evidence="3 6" id="KW-0812">Transmembrane</keyword>
<dbReference type="GO" id="GO:0005886">
    <property type="term" value="C:plasma membrane"/>
    <property type="evidence" value="ECO:0007669"/>
    <property type="project" value="UniProtKB-SubCell"/>
</dbReference>
<dbReference type="eggNOG" id="COG4965">
    <property type="taxonomic scope" value="Bacteria"/>
</dbReference>
<keyword evidence="9" id="KW-1185">Reference proteome</keyword>
<organism evidence="8 9">
    <name type="scientific">Streptacidiphilus jiangxiensis</name>
    <dbReference type="NCBI Taxonomy" id="235985"/>
    <lineage>
        <taxon>Bacteria</taxon>
        <taxon>Bacillati</taxon>
        <taxon>Actinomycetota</taxon>
        <taxon>Actinomycetes</taxon>
        <taxon>Kitasatosporales</taxon>
        <taxon>Streptomycetaceae</taxon>
        <taxon>Streptacidiphilus</taxon>
    </lineage>
</organism>
<dbReference type="InterPro" id="IPR018076">
    <property type="entry name" value="T2SS_GspF_dom"/>
</dbReference>
<feature type="transmembrane region" description="Helical" evidence="6">
    <location>
        <begin position="28"/>
        <end position="52"/>
    </location>
</feature>
<keyword evidence="4 6" id="KW-1133">Transmembrane helix</keyword>
<feature type="domain" description="Type II secretion system protein GspF" evidence="7">
    <location>
        <begin position="145"/>
        <end position="267"/>
    </location>
</feature>
<reference evidence="9" key="1">
    <citation type="submission" date="2016-10" db="EMBL/GenBank/DDBJ databases">
        <authorList>
            <person name="Varghese N."/>
        </authorList>
    </citation>
    <scope>NUCLEOTIDE SEQUENCE [LARGE SCALE GENOMIC DNA]</scope>
    <source>
        <strain evidence="9">DSM 45096 / BCRC 16803 / CGMCC 4.1857 / CIP 109030 / JCM 12277 / KCTC 19219 / NBRC 100920 / 33214</strain>
    </source>
</reference>
<feature type="transmembrane region" description="Helical" evidence="6">
    <location>
        <begin position="86"/>
        <end position="103"/>
    </location>
</feature>
<dbReference type="PANTHER" id="PTHR35007:SF4">
    <property type="entry name" value="CONSERVED TRANSMEMBRANE PROTEIN-RELATED"/>
    <property type="match status" value="1"/>
</dbReference>
<protein>
    <submittedName>
        <fullName evidence="8">Tight adherence protein B</fullName>
    </submittedName>
</protein>
<feature type="transmembrane region" description="Helical" evidence="6">
    <location>
        <begin position="280"/>
        <end position="303"/>
    </location>
</feature>
<evidence type="ECO:0000256" key="6">
    <source>
        <dbReference type="SAM" id="Phobius"/>
    </source>
</evidence>